<feature type="region of interest" description="Disordered" evidence="5">
    <location>
        <begin position="82"/>
        <end position="113"/>
    </location>
</feature>
<dbReference type="PANTHER" id="PTHR34997">
    <property type="entry name" value="AM15"/>
    <property type="match status" value="1"/>
</dbReference>
<gene>
    <name evidence="7" type="ORF">CGXH109_LOCUS36218</name>
</gene>
<dbReference type="GO" id="GO:0008061">
    <property type="term" value="F:chitin binding"/>
    <property type="evidence" value="ECO:0007669"/>
    <property type="project" value="UniProtKB-KW"/>
</dbReference>
<dbReference type="AlphaFoldDB" id="A0A9W4RN21"/>
<evidence type="ECO:0000259" key="6">
    <source>
        <dbReference type="PROSITE" id="PS51782"/>
    </source>
</evidence>
<reference evidence="7" key="1">
    <citation type="submission" date="2022-08" db="EMBL/GenBank/DDBJ databases">
        <authorList>
            <person name="Giroux E."/>
            <person name="Giroux E."/>
        </authorList>
    </citation>
    <scope>NUCLEOTIDE SEQUENCE</scope>
    <source>
        <strain evidence="7">H1091258</strain>
    </source>
</reference>
<keyword evidence="3" id="KW-0843">Virulence</keyword>
<comment type="similarity">
    <text evidence="4">Belongs to the secreted LysM effector family.</text>
</comment>
<sequence length="341" mass="35712">MVYDLSPETHLGSSDIDPRAAQSPCSWRDSRLHSVVRRRIRYLVRRGLNSLTIAQFFAFNPSVKSDCSGMVIGTYYCTSTEPDGSPPLEDDDGQTTPSTTTGTSSTTGIATPSPVQSDMVSNCNKFYKVVSGDGCWAIADTNGIPLEDFYSWNPAVKTDCTGLQADVYVCVGVSASQTLPPATTTTTAAGGSPVTPTPTQEGMVGGCYIFYKVASGDGCWAIADAHGIALDDFYSWNPAVKTDCTGLQADVYVCVGLAAAGAPQPTSSTTADASAGATPSPVQEGMVTNCVKFHLVQSGDGCWAISDAQGIALNDFYTWNPAVKTDCSGLQADVYVCVGVA</sequence>
<dbReference type="InterPro" id="IPR036779">
    <property type="entry name" value="LysM_dom_sf"/>
</dbReference>
<dbReference type="InterPro" id="IPR052210">
    <property type="entry name" value="LysM1-like"/>
</dbReference>
<dbReference type="PANTHER" id="PTHR34997:SF2">
    <property type="entry name" value="LYSM DOMAIN-CONTAINING PROTEIN-RELATED"/>
    <property type="match status" value="1"/>
</dbReference>
<evidence type="ECO:0000256" key="2">
    <source>
        <dbReference type="ARBA" id="ARBA00022729"/>
    </source>
</evidence>
<evidence type="ECO:0000256" key="4">
    <source>
        <dbReference type="ARBA" id="ARBA00044955"/>
    </source>
</evidence>
<dbReference type="PROSITE" id="PS51782">
    <property type="entry name" value="LYSM"/>
    <property type="match status" value="3"/>
</dbReference>
<feature type="domain" description="LysM" evidence="6">
    <location>
        <begin position="292"/>
        <end position="338"/>
    </location>
</feature>
<accession>A0A9W4RN21</accession>
<evidence type="ECO:0000313" key="7">
    <source>
        <dbReference type="EMBL" id="CAI0644514.1"/>
    </source>
</evidence>
<evidence type="ECO:0000256" key="1">
    <source>
        <dbReference type="ARBA" id="ARBA00022669"/>
    </source>
</evidence>
<dbReference type="Gene3D" id="3.10.350.10">
    <property type="entry name" value="LysM domain"/>
    <property type="match status" value="3"/>
</dbReference>
<dbReference type="SMART" id="SM00257">
    <property type="entry name" value="LysM"/>
    <property type="match status" value="3"/>
</dbReference>
<evidence type="ECO:0000313" key="8">
    <source>
        <dbReference type="Proteomes" id="UP001152533"/>
    </source>
</evidence>
<dbReference type="EMBL" id="CAMGZC010000172">
    <property type="protein sequence ID" value="CAI0644514.1"/>
    <property type="molecule type" value="Genomic_DNA"/>
</dbReference>
<evidence type="ECO:0000256" key="5">
    <source>
        <dbReference type="SAM" id="MobiDB-lite"/>
    </source>
</evidence>
<feature type="compositionally biased region" description="Low complexity" evidence="5">
    <location>
        <begin position="94"/>
        <end position="113"/>
    </location>
</feature>
<dbReference type="Pfam" id="PF01476">
    <property type="entry name" value="LysM"/>
    <property type="match status" value="3"/>
</dbReference>
<keyword evidence="2" id="KW-0732">Signal</keyword>
<dbReference type="SUPFAM" id="SSF54106">
    <property type="entry name" value="LysM domain"/>
    <property type="match status" value="3"/>
</dbReference>
<feature type="domain" description="LysM" evidence="6">
    <location>
        <begin position="209"/>
        <end position="255"/>
    </location>
</feature>
<dbReference type="InterPro" id="IPR018392">
    <property type="entry name" value="LysM"/>
</dbReference>
<proteinExistence type="inferred from homology"/>
<protein>
    <recommendedName>
        <fullName evidence="6">LysM domain-containing protein</fullName>
    </recommendedName>
</protein>
<dbReference type="CDD" id="cd00118">
    <property type="entry name" value="LysM"/>
    <property type="match status" value="3"/>
</dbReference>
<keyword evidence="8" id="KW-1185">Reference proteome</keyword>
<dbReference type="Proteomes" id="UP001152533">
    <property type="component" value="Unassembled WGS sequence"/>
</dbReference>
<evidence type="ECO:0000256" key="3">
    <source>
        <dbReference type="ARBA" id="ARBA00023026"/>
    </source>
</evidence>
<dbReference type="OrthoDB" id="2281372at2759"/>
<feature type="domain" description="LysM" evidence="6">
    <location>
        <begin position="125"/>
        <end position="171"/>
    </location>
</feature>
<feature type="region of interest" description="Disordered" evidence="5">
    <location>
        <begin position="1"/>
        <end position="24"/>
    </location>
</feature>
<name>A0A9W4RN21_9PEZI</name>
<keyword evidence="1" id="KW-0147">Chitin-binding</keyword>
<comment type="caution">
    <text evidence="7">The sequence shown here is derived from an EMBL/GenBank/DDBJ whole genome shotgun (WGS) entry which is preliminary data.</text>
</comment>
<organism evidence="7 8">
    <name type="scientific">Colletotrichum noveboracense</name>
    <dbReference type="NCBI Taxonomy" id="2664923"/>
    <lineage>
        <taxon>Eukaryota</taxon>
        <taxon>Fungi</taxon>
        <taxon>Dikarya</taxon>
        <taxon>Ascomycota</taxon>
        <taxon>Pezizomycotina</taxon>
        <taxon>Sordariomycetes</taxon>
        <taxon>Hypocreomycetidae</taxon>
        <taxon>Glomerellales</taxon>
        <taxon>Glomerellaceae</taxon>
        <taxon>Colletotrichum</taxon>
        <taxon>Colletotrichum gloeosporioides species complex</taxon>
    </lineage>
</organism>